<feature type="compositionally biased region" description="Low complexity" evidence="6">
    <location>
        <begin position="91"/>
        <end position="122"/>
    </location>
</feature>
<feature type="compositionally biased region" description="Acidic residues" evidence="6">
    <location>
        <begin position="761"/>
        <end position="787"/>
    </location>
</feature>
<keyword evidence="5" id="KW-0472">Membrane</keyword>
<dbReference type="Gene3D" id="2.30.29.30">
    <property type="entry name" value="Pleckstrin-homology domain (PH domain)/Phosphotyrosine-binding domain (PTB)"/>
    <property type="match status" value="1"/>
</dbReference>
<feature type="compositionally biased region" description="Polar residues" evidence="6">
    <location>
        <begin position="52"/>
        <end position="71"/>
    </location>
</feature>
<dbReference type="InterPro" id="IPR031968">
    <property type="entry name" value="VASt"/>
</dbReference>
<feature type="compositionally biased region" description="Polar residues" evidence="6">
    <location>
        <begin position="167"/>
        <end position="177"/>
    </location>
</feature>
<evidence type="ECO:0000256" key="3">
    <source>
        <dbReference type="ARBA" id="ARBA00022692"/>
    </source>
</evidence>
<evidence type="ECO:0000256" key="6">
    <source>
        <dbReference type="SAM" id="MobiDB-lite"/>
    </source>
</evidence>
<feature type="compositionally biased region" description="Low complexity" evidence="6">
    <location>
        <begin position="313"/>
        <end position="328"/>
    </location>
</feature>
<evidence type="ECO:0000313" key="8">
    <source>
        <dbReference type="EMBL" id="KAK6505757.1"/>
    </source>
</evidence>
<dbReference type="PANTHER" id="PTHR23319:SF4">
    <property type="entry name" value="GRAM DOMAIN CONTAINING 1B, ISOFORM E"/>
    <property type="match status" value="1"/>
</dbReference>
<evidence type="ECO:0000256" key="2">
    <source>
        <dbReference type="ARBA" id="ARBA00006582"/>
    </source>
</evidence>
<feature type="region of interest" description="Disordered" evidence="6">
    <location>
        <begin position="313"/>
        <end position="384"/>
    </location>
</feature>
<feature type="compositionally biased region" description="Gly residues" evidence="6">
    <location>
        <begin position="810"/>
        <end position="822"/>
    </location>
</feature>
<evidence type="ECO:0000313" key="9">
    <source>
        <dbReference type="Proteomes" id="UP001370758"/>
    </source>
</evidence>
<dbReference type="GO" id="GO:0140268">
    <property type="term" value="C:endoplasmic reticulum-plasma membrane contact site"/>
    <property type="evidence" value="ECO:0007669"/>
    <property type="project" value="TreeGrafter"/>
</dbReference>
<feature type="region of interest" description="Disordered" evidence="6">
    <location>
        <begin position="160"/>
        <end position="217"/>
    </location>
</feature>
<dbReference type="GO" id="GO:0005739">
    <property type="term" value="C:mitochondrion"/>
    <property type="evidence" value="ECO:0007669"/>
    <property type="project" value="TreeGrafter"/>
</dbReference>
<dbReference type="InterPro" id="IPR011993">
    <property type="entry name" value="PH-like_dom_sf"/>
</dbReference>
<feature type="compositionally biased region" description="Low complexity" evidence="6">
    <location>
        <begin position="265"/>
        <end position="276"/>
    </location>
</feature>
<feature type="compositionally biased region" description="Basic and acidic residues" evidence="6">
    <location>
        <begin position="81"/>
        <end position="90"/>
    </location>
</feature>
<feature type="compositionally biased region" description="Basic and acidic residues" evidence="6">
    <location>
        <begin position="460"/>
        <end position="469"/>
    </location>
</feature>
<dbReference type="GO" id="GO:0005886">
    <property type="term" value="C:plasma membrane"/>
    <property type="evidence" value="ECO:0007669"/>
    <property type="project" value="TreeGrafter"/>
</dbReference>
<keyword evidence="9" id="KW-1185">Reference proteome</keyword>
<feature type="domain" description="VASt" evidence="7">
    <location>
        <begin position="859"/>
        <end position="1036"/>
    </location>
</feature>
<dbReference type="Pfam" id="PF02893">
    <property type="entry name" value="GRAM"/>
    <property type="match status" value="1"/>
</dbReference>
<dbReference type="GO" id="GO:0032541">
    <property type="term" value="C:cortical endoplasmic reticulum"/>
    <property type="evidence" value="ECO:0007669"/>
    <property type="project" value="TreeGrafter"/>
</dbReference>
<dbReference type="GO" id="GO:0032934">
    <property type="term" value="F:sterol binding"/>
    <property type="evidence" value="ECO:0007669"/>
    <property type="project" value="TreeGrafter"/>
</dbReference>
<feature type="region of interest" description="Disordered" evidence="6">
    <location>
        <begin position="230"/>
        <end position="276"/>
    </location>
</feature>
<evidence type="ECO:0000256" key="4">
    <source>
        <dbReference type="ARBA" id="ARBA00022989"/>
    </source>
</evidence>
<dbReference type="SMART" id="SM00568">
    <property type="entry name" value="GRAM"/>
    <property type="match status" value="1"/>
</dbReference>
<keyword evidence="3" id="KW-0812">Transmembrane</keyword>
<feature type="compositionally biased region" description="Low complexity" evidence="6">
    <location>
        <begin position="1"/>
        <end position="32"/>
    </location>
</feature>
<evidence type="ECO:0000259" key="7">
    <source>
        <dbReference type="PROSITE" id="PS51778"/>
    </source>
</evidence>
<feature type="region of interest" description="Disordered" evidence="6">
    <location>
        <begin position="567"/>
        <end position="614"/>
    </location>
</feature>
<dbReference type="PROSITE" id="PS51778">
    <property type="entry name" value="VAST"/>
    <property type="match status" value="1"/>
</dbReference>
<dbReference type="PANTHER" id="PTHR23319">
    <property type="entry name" value="GRAM DOMAIN CONTAINING 1B, ISOFORM E"/>
    <property type="match status" value="1"/>
</dbReference>
<comment type="similarity">
    <text evidence="2">Belongs to the YSP2 family.</text>
</comment>
<organism evidence="8 9">
    <name type="scientific">Arthrobotrys musiformis</name>
    <dbReference type="NCBI Taxonomy" id="47236"/>
    <lineage>
        <taxon>Eukaryota</taxon>
        <taxon>Fungi</taxon>
        <taxon>Dikarya</taxon>
        <taxon>Ascomycota</taxon>
        <taxon>Pezizomycotina</taxon>
        <taxon>Orbiliomycetes</taxon>
        <taxon>Orbiliales</taxon>
        <taxon>Orbiliaceae</taxon>
        <taxon>Arthrobotrys</taxon>
    </lineage>
</organism>
<feature type="compositionally biased region" description="Low complexity" evidence="6">
    <location>
        <begin position="189"/>
        <end position="204"/>
    </location>
</feature>
<feature type="compositionally biased region" description="Low complexity" evidence="6">
    <location>
        <begin position="353"/>
        <end position="384"/>
    </location>
</feature>
<sequence>MTDSLDSTIPTITTTISAPPDPTTSSPISRALSKARKKKSSQTLEISEHTNRSTASLSSNENGSIKSSTSYIEKLRKRRAERKERKEEKAATAAAIDNFNNGFNGSNNTGRRSRRGSVSGSFDSEDHEDDSIITFEPGLVAPDPASKSLASTPTFPISISTSFEDPSLSSRATQLQVTPDGRPIRRSTSPAQSSGSRDSSPSPAGGSGVGSNGASTPTLASGIVLGNFLGMKGRHRSDSSTSNASGSGTEGTPIPRSVPTLPPKAASSSTSISTDAAVTIAKPDTVVTPPTPIEPIAPVSAATNIISRRSRGASISKLPSKLSHSSLPEDPLGAAGSYKPLSPTIEVPTPQSTPVVGTGTTATTNATSTTPNPNNNNNPANGATNASGFFSNMFSAAQTAASQLSNTIANTSLAPGAKGAKKDQAAVGITLNGTTVPTTPNSGTPGDISTPTPGTPGKNNQDDKDRKPLAVETLGQGELSLGSLGITTSDGSGRERKRRSRPNSTAGIEMPEPAVLHGLGLTGEKEEEIGQIPKSAGGFLGEKSFDTVIYDNKAGTSTPSVAAPVVEEPESVGLGRQRSDSGRSILGRHGSKRRRERGISAATQGSDSLSSTPALNGRAATFAPATTRRNRDFHTLFKTVPQDDNLIEDYGCALQKEILLQGRMYVSSGHICFYSNIFGWTTTLVISFDEIVAVERRMTALVIPNGIMIQTLHAKNVFASFISRDSTYDLILGIWRTIHPNLVDTLNGTRLGDKEEGVSEGVDEEDEDGSEYDEDDEYDSLGDESDLDVPSAAETPAVKSVSKKTSTPAVGGGSNGSGGGSGVVSPVAAGSADAGAAEGVFPGPTAHTPTVCGDESSHLDRALCDETISAPLGKVFSAMYGESSLQFLTRLLSEDCKVENLSIPDAKFVENGSADYPGKKSRSFSYIKPLNASIGPKSTKCLITEVVEQEDLEKAVTVVTYTQTPDVPSGGVFKVLTRTCLMWGEGNGTRIVMTCTVEWSGKSWIKGPIEKGASDGQISYTKDLLNALRREFAPKKAGAAGAGGKGGKRKRKAGGDAAAATAATAAPVQSSSATAAQKWGMLAPVMEPVTSLVGEFGAGILVTLVIVMISMSLSRAIFGDPVGGRERGLRKTEREVLAEMWMREEAGLWEWLEDRTGVDEVLTPFDERVGRRYEWEGTAMKEGIRRQSERVDSRMAERMVDEGIRVAEERLGVLKRVNEERKAAGCTCGSGGACKCAGECRCAKGDKGCQCAKGGACKCEGGCQCGKNSAGGCSCGKDCQCGKVDGKGCGCKNTSAESVETKEEKKAGGCGCAGKKVGGCGCKSGGLCTCKDCKCGGAAEKVHGEL</sequence>
<dbReference type="GO" id="GO:0032366">
    <property type="term" value="P:intracellular sterol transport"/>
    <property type="evidence" value="ECO:0007669"/>
    <property type="project" value="TreeGrafter"/>
</dbReference>
<protein>
    <recommendedName>
        <fullName evidence="7">VASt domain-containing protein</fullName>
    </recommendedName>
</protein>
<accession>A0AAV9WHU7</accession>
<feature type="region of interest" description="Disordered" evidence="6">
    <location>
        <begin position="1"/>
        <end position="128"/>
    </location>
</feature>
<feature type="compositionally biased region" description="Low complexity" evidence="6">
    <location>
        <begin position="474"/>
        <end position="485"/>
    </location>
</feature>
<dbReference type="InterPro" id="IPR051482">
    <property type="entry name" value="Cholesterol_transport"/>
</dbReference>
<dbReference type="CDD" id="cd13220">
    <property type="entry name" value="PH-GRAM_GRAMDC"/>
    <property type="match status" value="1"/>
</dbReference>
<dbReference type="InterPro" id="IPR004182">
    <property type="entry name" value="GRAM"/>
</dbReference>
<keyword evidence="4" id="KW-1133">Transmembrane helix</keyword>
<gene>
    <name evidence="8" type="ORF">TWF481_007649</name>
</gene>
<dbReference type="GO" id="GO:0005789">
    <property type="term" value="C:endoplasmic reticulum membrane"/>
    <property type="evidence" value="ECO:0007669"/>
    <property type="project" value="TreeGrafter"/>
</dbReference>
<name>A0AAV9WHU7_9PEZI</name>
<feature type="compositionally biased region" description="Polar residues" evidence="6">
    <location>
        <begin position="431"/>
        <end position="452"/>
    </location>
</feature>
<evidence type="ECO:0000256" key="1">
    <source>
        <dbReference type="ARBA" id="ARBA00004167"/>
    </source>
</evidence>
<dbReference type="Proteomes" id="UP001370758">
    <property type="component" value="Unassembled WGS sequence"/>
</dbReference>
<feature type="compositionally biased region" description="Low complexity" evidence="6">
    <location>
        <begin position="239"/>
        <end position="252"/>
    </location>
</feature>
<proteinExistence type="inferred from homology"/>
<comment type="caution">
    <text evidence="8">The sequence shown here is derived from an EMBL/GenBank/DDBJ whole genome shotgun (WGS) entry which is preliminary data.</text>
</comment>
<dbReference type="EMBL" id="JAVHJL010000004">
    <property type="protein sequence ID" value="KAK6505757.1"/>
    <property type="molecule type" value="Genomic_DNA"/>
</dbReference>
<reference evidence="8 9" key="1">
    <citation type="submission" date="2023-08" db="EMBL/GenBank/DDBJ databases">
        <authorList>
            <person name="Palmer J.M."/>
        </authorList>
    </citation>
    <scope>NUCLEOTIDE SEQUENCE [LARGE SCALE GENOMIC DNA]</scope>
    <source>
        <strain evidence="8 9">TWF481</strain>
    </source>
</reference>
<feature type="region of interest" description="Disordered" evidence="6">
    <location>
        <begin position="749"/>
        <end position="824"/>
    </location>
</feature>
<dbReference type="Pfam" id="PF16016">
    <property type="entry name" value="VASt"/>
    <property type="match status" value="1"/>
</dbReference>
<comment type="subcellular location">
    <subcellularLocation>
        <location evidence="1">Membrane</location>
        <topology evidence="1">Single-pass membrane protein</topology>
    </subcellularLocation>
</comment>
<dbReference type="GO" id="GO:0120015">
    <property type="term" value="F:sterol transfer activity"/>
    <property type="evidence" value="ECO:0007669"/>
    <property type="project" value="TreeGrafter"/>
</dbReference>
<feature type="region of interest" description="Disordered" evidence="6">
    <location>
        <begin position="431"/>
        <end position="514"/>
    </location>
</feature>
<evidence type="ECO:0000256" key="5">
    <source>
        <dbReference type="ARBA" id="ARBA00023136"/>
    </source>
</evidence>
<feature type="compositionally biased region" description="Polar residues" evidence="6">
    <location>
        <begin position="601"/>
        <end position="614"/>
    </location>
</feature>